<evidence type="ECO:0000313" key="4">
    <source>
        <dbReference type="Proteomes" id="UP000599578"/>
    </source>
</evidence>
<evidence type="ECO:0000256" key="2">
    <source>
        <dbReference type="SAM" id="SignalP"/>
    </source>
</evidence>
<accession>A0A917ZAS2</accession>
<protein>
    <submittedName>
        <fullName evidence="3">Uncharacterized protein</fullName>
    </submittedName>
</protein>
<dbReference type="AlphaFoldDB" id="A0A917ZAS2"/>
<feature type="coiled-coil region" evidence="1">
    <location>
        <begin position="145"/>
        <end position="175"/>
    </location>
</feature>
<feature type="chain" id="PRO_5037665174" evidence="2">
    <location>
        <begin position="31"/>
        <end position="176"/>
    </location>
</feature>
<comment type="caution">
    <text evidence="3">The sequence shown here is derived from an EMBL/GenBank/DDBJ whole genome shotgun (WGS) entry which is preliminary data.</text>
</comment>
<gene>
    <name evidence="3" type="ORF">GCM10011348_14310</name>
</gene>
<keyword evidence="2" id="KW-0732">Signal</keyword>
<organism evidence="3 4">
    <name type="scientific">Marinobacterium nitratireducens</name>
    <dbReference type="NCBI Taxonomy" id="518897"/>
    <lineage>
        <taxon>Bacteria</taxon>
        <taxon>Pseudomonadati</taxon>
        <taxon>Pseudomonadota</taxon>
        <taxon>Gammaproteobacteria</taxon>
        <taxon>Oceanospirillales</taxon>
        <taxon>Oceanospirillaceae</taxon>
        <taxon>Marinobacterium</taxon>
    </lineage>
</organism>
<name>A0A917ZAS2_9GAMM</name>
<proteinExistence type="predicted"/>
<feature type="signal peptide" evidence="2">
    <location>
        <begin position="1"/>
        <end position="30"/>
    </location>
</feature>
<evidence type="ECO:0000256" key="1">
    <source>
        <dbReference type="SAM" id="Coils"/>
    </source>
</evidence>
<evidence type="ECO:0000313" key="3">
    <source>
        <dbReference type="EMBL" id="GGO79609.1"/>
    </source>
</evidence>
<reference evidence="3 4" key="1">
    <citation type="journal article" date="2014" name="Int. J. Syst. Evol. Microbiol.">
        <title>Complete genome sequence of Corynebacterium casei LMG S-19264T (=DSM 44701T), isolated from a smear-ripened cheese.</title>
        <authorList>
            <consortium name="US DOE Joint Genome Institute (JGI-PGF)"/>
            <person name="Walter F."/>
            <person name="Albersmeier A."/>
            <person name="Kalinowski J."/>
            <person name="Ruckert C."/>
        </authorList>
    </citation>
    <scope>NUCLEOTIDE SEQUENCE [LARGE SCALE GENOMIC DNA]</scope>
    <source>
        <strain evidence="3 4">CGMCC 1.7286</strain>
    </source>
</reference>
<dbReference type="Proteomes" id="UP000599578">
    <property type="component" value="Unassembled WGS sequence"/>
</dbReference>
<dbReference type="RefSeq" id="WP_188859873.1">
    <property type="nucleotide sequence ID" value="NZ_BMLT01000003.1"/>
</dbReference>
<keyword evidence="1" id="KW-0175">Coiled coil</keyword>
<keyword evidence="4" id="KW-1185">Reference proteome</keyword>
<sequence>MSAKLLTRQLPRGLALLALIAGLLGCGATATQPTADAATSPKDSGPACYVSGESLAHLLRLEHRYLLADSDEQRMRQLMEARQSRDKALEALLLISPASSAEDSRLGAELLGSLPLYPDDKCIADRYLFLHLSQVRHDLARSDELKAREDEITELKRKIEALTDLEQQITRQRKDL</sequence>
<dbReference type="PROSITE" id="PS51257">
    <property type="entry name" value="PROKAR_LIPOPROTEIN"/>
    <property type="match status" value="1"/>
</dbReference>
<dbReference type="EMBL" id="BMLT01000003">
    <property type="protein sequence ID" value="GGO79609.1"/>
    <property type="molecule type" value="Genomic_DNA"/>
</dbReference>